<sequence length="79" mass="9195">MPPQFMKDLKTPVIDKDQNQKSGKFNGLEDDDMTDDELDEFDDEFKNGDILKFKLEMLFPAQISIQSLHFPELKCLQSL</sequence>
<evidence type="ECO:0000313" key="2">
    <source>
        <dbReference type="EMBL" id="CAA2960305.1"/>
    </source>
</evidence>
<comment type="caution">
    <text evidence="2">The sequence shown here is derived from an EMBL/GenBank/DDBJ whole genome shotgun (WGS) entry which is preliminary data.</text>
</comment>
<dbReference type="AlphaFoldDB" id="A0A8S0Q6N2"/>
<accession>A0A8S0Q6N2</accession>
<gene>
    <name evidence="2" type="ORF">OLEA9_A053947</name>
</gene>
<dbReference type="Proteomes" id="UP000594638">
    <property type="component" value="Unassembled WGS sequence"/>
</dbReference>
<organism evidence="2 3">
    <name type="scientific">Olea europaea subsp. europaea</name>
    <dbReference type="NCBI Taxonomy" id="158383"/>
    <lineage>
        <taxon>Eukaryota</taxon>
        <taxon>Viridiplantae</taxon>
        <taxon>Streptophyta</taxon>
        <taxon>Embryophyta</taxon>
        <taxon>Tracheophyta</taxon>
        <taxon>Spermatophyta</taxon>
        <taxon>Magnoliopsida</taxon>
        <taxon>eudicotyledons</taxon>
        <taxon>Gunneridae</taxon>
        <taxon>Pentapetalae</taxon>
        <taxon>asterids</taxon>
        <taxon>lamiids</taxon>
        <taxon>Lamiales</taxon>
        <taxon>Oleaceae</taxon>
        <taxon>Oleeae</taxon>
        <taxon>Olea</taxon>
    </lineage>
</organism>
<proteinExistence type="predicted"/>
<evidence type="ECO:0000256" key="1">
    <source>
        <dbReference type="SAM" id="MobiDB-lite"/>
    </source>
</evidence>
<protein>
    <submittedName>
        <fullName evidence="2">Uncharacterized protein</fullName>
    </submittedName>
</protein>
<name>A0A8S0Q6N2_OLEEU</name>
<dbReference type="EMBL" id="CACTIH010000385">
    <property type="protein sequence ID" value="CAA2960305.1"/>
    <property type="molecule type" value="Genomic_DNA"/>
</dbReference>
<feature type="compositionally biased region" description="Basic and acidic residues" evidence="1">
    <location>
        <begin position="7"/>
        <end position="19"/>
    </location>
</feature>
<feature type="region of interest" description="Disordered" evidence="1">
    <location>
        <begin position="1"/>
        <end position="33"/>
    </location>
</feature>
<dbReference type="Gramene" id="OE9A053947T1">
    <property type="protein sequence ID" value="OE9A053947C1"/>
    <property type="gene ID" value="OE9A053947"/>
</dbReference>
<evidence type="ECO:0000313" key="3">
    <source>
        <dbReference type="Proteomes" id="UP000594638"/>
    </source>
</evidence>
<reference evidence="2 3" key="1">
    <citation type="submission" date="2019-12" db="EMBL/GenBank/DDBJ databases">
        <authorList>
            <person name="Alioto T."/>
            <person name="Alioto T."/>
            <person name="Gomez Garrido J."/>
        </authorList>
    </citation>
    <scope>NUCLEOTIDE SEQUENCE [LARGE SCALE GENOMIC DNA]</scope>
</reference>
<keyword evidence="3" id="KW-1185">Reference proteome</keyword>